<feature type="transmembrane region" description="Helical" evidence="2">
    <location>
        <begin position="1024"/>
        <end position="1041"/>
    </location>
</feature>
<dbReference type="RefSeq" id="WP_165140844.1">
    <property type="nucleotide sequence ID" value="NZ_CP049255.1"/>
</dbReference>
<feature type="transmembrane region" description="Helical" evidence="2">
    <location>
        <begin position="496"/>
        <end position="516"/>
    </location>
</feature>
<sequence length="1065" mass="119582">MTSAVVELDDTRARELVTARRISRIVTAGYFVAALIVFRDVLFAIPAVLGGDAVIVGDELVPFFNPSSQLLEQAAGEFNELTNGYEFRVRYSFLTTWLRHYQVLPFAILIVIPTLFAVAYRTVTWFLTDVFRSLSPVAIAIATVFPTTLIYMIMAYAKITHFYTLIVGLVLMTISVLLMLHALLFSRKGWVRRAVLSSVVTLLNPAVHYLILFAVFFATAGITLLLGEFARWIRTGGPRHMLSLPQRLVSFVRESHKRVAIKRVLHRWGQTTTGRGIVAACVFVFVTLIPYYLFVTYVALRGVENLSETVPGDYYFVRDASVSWLHMLSWDLAGIMDKVFTGDYLAKVPRYSNAVYSVLFFAPLVFAPMRRALIPTRAHRQLFGVIYVTTAFAMWATIGYAEPQWFPTFHRSLSAITRTLYATETPVGELALQVSSTIVQVLRFPHRFQLILFMLAPVVMSLGLAWAIGGLHRRWLGQRDVAISAAFSPERARDSAILRATASVVVASVFFAPFWANANYRTVFGSGDFGTFLAPYPVGDLKEVKRAIQALPEGKTVVLPPTETAKLVTDDNGIDHKFIDKFFIYYLDQPSFYYGLTGDSRNKYEFFLILRGIYYQQDWWINPARDMGIKYMLVNKKLRDNRGVGAEYLPSVEDYTGPAMERQEEMGFVEKRFENDTFILYELTDEAETDRQTLLIDSSWPAYLRLVWNRLELSRCYDFEYLPYYEQKGDIADDVIVYSDSPEEAVAVDAWAAKHPDAVFTPSPKIFAFNSDIVASSYYLSPMFREFLFFSNTKWNRTEVITPGVFGTLNGSFIAVPRATQFTVPVSVPEDGRYRVLMRGAVTHNALTIEAPSLNYLHSAELKASPDAMQYFSEDTVYTEDRVPIDASAMSVSDLEQVIDDGAVPVNIRYEYQDLGVIDAKKGSHDVKFDKHDGNPMLVEGLVLVPEETYQDLSLDPGMQIVDSGAQLECNETYEVFGSESEGYVDPAANGPNADLSEEELLSLAAAGVPDLEPDESGGLGDDWLVLVLTGGLLLAAVITVRSRTRRRDDDDGASLSTDPQQKDQ</sequence>
<comment type="caution">
    <text evidence="3">The sequence shown here is derived from an EMBL/GenBank/DDBJ whole genome shotgun (WGS) entry which is preliminary data.</text>
</comment>
<feature type="transmembrane region" description="Helical" evidence="2">
    <location>
        <begin position="450"/>
        <end position="469"/>
    </location>
</feature>
<feature type="transmembrane region" description="Helical" evidence="2">
    <location>
        <begin position="103"/>
        <end position="127"/>
    </location>
</feature>
<reference evidence="3 4" key="1">
    <citation type="submission" date="2020-08" db="EMBL/GenBank/DDBJ databases">
        <title>Sequencing the genomes of 1000 actinobacteria strains.</title>
        <authorList>
            <person name="Klenk H.-P."/>
        </authorList>
    </citation>
    <scope>NUCLEOTIDE SEQUENCE [LARGE SCALE GENOMIC DNA]</scope>
    <source>
        <strain evidence="3 4">DSM 27099</strain>
    </source>
</reference>
<evidence type="ECO:0000256" key="1">
    <source>
        <dbReference type="SAM" id="MobiDB-lite"/>
    </source>
</evidence>
<dbReference type="EMBL" id="JACHWQ010000011">
    <property type="protein sequence ID" value="MBB2977067.1"/>
    <property type="molecule type" value="Genomic_DNA"/>
</dbReference>
<accession>A0A7W4V583</accession>
<feature type="transmembrane region" description="Helical" evidence="2">
    <location>
        <begin position="133"/>
        <end position="155"/>
    </location>
</feature>
<dbReference type="Proteomes" id="UP000529310">
    <property type="component" value="Unassembled WGS sequence"/>
</dbReference>
<feature type="region of interest" description="Disordered" evidence="1">
    <location>
        <begin position="1046"/>
        <end position="1065"/>
    </location>
</feature>
<keyword evidence="2" id="KW-0812">Transmembrane</keyword>
<evidence type="ECO:0000256" key="2">
    <source>
        <dbReference type="SAM" id="Phobius"/>
    </source>
</evidence>
<evidence type="ECO:0000313" key="4">
    <source>
        <dbReference type="Proteomes" id="UP000529310"/>
    </source>
</evidence>
<organism evidence="3 4">
    <name type="scientific">Microbacterium endophyticum</name>
    <dbReference type="NCBI Taxonomy" id="1526412"/>
    <lineage>
        <taxon>Bacteria</taxon>
        <taxon>Bacillati</taxon>
        <taxon>Actinomycetota</taxon>
        <taxon>Actinomycetes</taxon>
        <taxon>Micrococcales</taxon>
        <taxon>Microbacteriaceae</taxon>
        <taxon>Microbacterium</taxon>
    </lineage>
</organism>
<keyword evidence="2" id="KW-1133">Transmembrane helix</keyword>
<feature type="transmembrane region" description="Helical" evidence="2">
    <location>
        <begin position="381"/>
        <end position="401"/>
    </location>
</feature>
<feature type="compositionally biased region" description="Polar residues" evidence="1">
    <location>
        <begin position="1055"/>
        <end position="1065"/>
    </location>
</feature>
<dbReference type="AlphaFoldDB" id="A0A7W4V583"/>
<feature type="transmembrane region" description="Helical" evidence="2">
    <location>
        <begin position="206"/>
        <end position="226"/>
    </location>
</feature>
<keyword evidence="4" id="KW-1185">Reference proteome</keyword>
<feature type="transmembrane region" description="Helical" evidence="2">
    <location>
        <begin position="351"/>
        <end position="369"/>
    </location>
</feature>
<name>A0A7W4V583_9MICO</name>
<evidence type="ECO:0000313" key="3">
    <source>
        <dbReference type="EMBL" id="MBB2977067.1"/>
    </source>
</evidence>
<proteinExistence type="predicted"/>
<protein>
    <submittedName>
        <fullName evidence="3">Uncharacterized protein</fullName>
    </submittedName>
</protein>
<keyword evidence="2" id="KW-0472">Membrane</keyword>
<gene>
    <name evidence="3" type="ORF">FHX49_002664</name>
</gene>
<feature type="transmembrane region" description="Helical" evidence="2">
    <location>
        <begin position="277"/>
        <end position="300"/>
    </location>
</feature>
<feature type="transmembrane region" description="Helical" evidence="2">
    <location>
        <begin position="162"/>
        <end position="186"/>
    </location>
</feature>